<proteinExistence type="predicted"/>
<sequence>MSGKAPPRGPRALLGSLAAGPSTPQPSSSIASTSTSPGAVNSKIGAAPPTGPRSLLNGIPSHSRNQAPSKPFANGHAPSSSAGPSTISAPTGPRASQKGKQVEAGWSSSNVGFLFALKFSSSRDTRTTAVGNRELYREYFGIRWGKTAPASQDLLSNNSKDFPDRHTPTTTTTDL</sequence>
<dbReference type="Proteomes" id="UP000790377">
    <property type="component" value="Unassembled WGS sequence"/>
</dbReference>
<protein>
    <submittedName>
        <fullName evidence="1">Uncharacterized protein</fullName>
    </submittedName>
</protein>
<accession>A0ACB8A3M1</accession>
<comment type="caution">
    <text evidence="1">The sequence shown here is derived from an EMBL/GenBank/DDBJ whole genome shotgun (WGS) entry which is preliminary data.</text>
</comment>
<name>A0ACB8A3M1_9AGAM</name>
<gene>
    <name evidence="1" type="ORF">BJ138DRAFT_438844</name>
</gene>
<reference evidence="1" key="1">
    <citation type="journal article" date="2021" name="New Phytol.">
        <title>Evolutionary innovations through gain and loss of genes in the ectomycorrhizal Boletales.</title>
        <authorList>
            <person name="Wu G."/>
            <person name="Miyauchi S."/>
            <person name="Morin E."/>
            <person name="Kuo A."/>
            <person name="Drula E."/>
            <person name="Varga T."/>
            <person name="Kohler A."/>
            <person name="Feng B."/>
            <person name="Cao Y."/>
            <person name="Lipzen A."/>
            <person name="Daum C."/>
            <person name="Hundley H."/>
            <person name="Pangilinan J."/>
            <person name="Johnson J."/>
            <person name="Barry K."/>
            <person name="LaButti K."/>
            <person name="Ng V."/>
            <person name="Ahrendt S."/>
            <person name="Min B."/>
            <person name="Choi I.G."/>
            <person name="Park H."/>
            <person name="Plett J.M."/>
            <person name="Magnuson J."/>
            <person name="Spatafora J.W."/>
            <person name="Nagy L.G."/>
            <person name="Henrissat B."/>
            <person name="Grigoriev I.V."/>
            <person name="Yang Z.L."/>
            <person name="Xu J."/>
            <person name="Martin F.M."/>
        </authorList>
    </citation>
    <scope>NUCLEOTIDE SEQUENCE</scope>
    <source>
        <strain evidence="1">ATCC 28755</strain>
    </source>
</reference>
<dbReference type="EMBL" id="MU267869">
    <property type="protein sequence ID" value="KAH7907814.1"/>
    <property type="molecule type" value="Genomic_DNA"/>
</dbReference>
<keyword evidence="2" id="KW-1185">Reference proteome</keyword>
<organism evidence="1 2">
    <name type="scientific">Hygrophoropsis aurantiaca</name>
    <dbReference type="NCBI Taxonomy" id="72124"/>
    <lineage>
        <taxon>Eukaryota</taxon>
        <taxon>Fungi</taxon>
        <taxon>Dikarya</taxon>
        <taxon>Basidiomycota</taxon>
        <taxon>Agaricomycotina</taxon>
        <taxon>Agaricomycetes</taxon>
        <taxon>Agaricomycetidae</taxon>
        <taxon>Boletales</taxon>
        <taxon>Coniophorineae</taxon>
        <taxon>Hygrophoropsidaceae</taxon>
        <taxon>Hygrophoropsis</taxon>
    </lineage>
</organism>
<evidence type="ECO:0000313" key="1">
    <source>
        <dbReference type="EMBL" id="KAH7907814.1"/>
    </source>
</evidence>
<evidence type="ECO:0000313" key="2">
    <source>
        <dbReference type="Proteomes" id="UP000790377"/>
    </source>
</evidence>